<dbReference type="InterPro" id="IPR000343">
    <property type="entry name" value="4pyrrol_synth_GluRdtase"/>
</dbReference>
<keyword evidence="3 4" id="KW-0627">Porphyrin biosynthesis</keyword>
<accession>A0A9E2KY03</accession>
<feature type="binding site" evidence="4">
    <location>
        <begin position="182"/>
        <end position="187"/>
    </location>
    <ligand>
        <name>NADP(+)</name>
        <dbReference type="ChEBI" id="CHEBI:58349"/>
    </ligand>
</feature>
<dbReference type="PANTHER" id="PTHR43013">
    <property type="entry name" value="GLUTAMYL-TRNA REDUCTASE"/>
    <property type="match status" value="1"/>
</dbReference>
<feature type="binding site" evidence="4">
    <location>
        <position position="113"/>
    </location>
    <ligand>
        <name>substrate</name>
    </ligand>
</feature>
<evidence type="ECO:0000259" key="6">
    <source>
        <dbReference type="Pfam" id="PF05201"/>
    </source>
</evidence>
<dbReference type="CDD" id="cd05213">
    <property type="entry name" value="NAD_bind_Glutamyl_tRNA_reduct"/>
    <property type="match status" value="1"/>
</dbReference>
<dbReference type="PROSITE" id="PS00747">
    <property type="entry name" value="GLUTR"/>
    <property type="match status" value="1"/>
</dbReference>
<sequence>MSLKIKEIIAFGISHKELSTEEREKFIQQNPANIIHNLFLEKKIVGYVNLSTCLRVEFYLQLSEGFSTADLLENFQIKNGIFIKQGEEAAEYLFKVACGFYSVIKGEDQILAQIKKAYSTALEEKTSSKILNPLFNKAIDLGKKFRTESKICHNALSLEAISLRFIKDSIGFLSDKKVLILGVGDLAQSILYLLVKENLKNITITNRTYHKALEIKNTYDVDIVSFEEKLKVIPESDVIISVTSAPHLVLKTSDVAPLLNPNKKYTFLDLAMPRDIEESLGELKNVSLFTLDDIWGVYNEHLATREHLIEDYNFLIDKQMENLRKWFQYYEERTV</sequence>
<comment type="caution">
    <text evidence="4">Lacks conserved residue(s) required for the propagation of feature annotation.</text>
</comment>
<feature type="binding site" evidence="4">
    <location>
        <position position="102"/>
    </location>
    <ligand>
        <name>substrate</name>
    </ligand>
</feature>
<comment type="subunit">
    <text evidence="4">Homodimer.</text>
</comment>
<comment type="similarity">
    <text evidence="4">Belongs to the glutamyl-tRNA reductase family.</text>
</comment>
<comment type="miscellaneous">
    <text evidence="4">During catalysis, the active site Cys acts as a nucleophile attacking the alpha-carbonyl group of tRNA-bound glutamate with the formation of a thioester intermediate between enzyme and glutamate, and the concomitant release of tRNA(Glu). The thioester intermediate is finally reduced by direct hydride transfer from NADPH, to form the product GSA.</text>
</comment>
<evidence type="ECO:0000256" key="3">
    <source>
        <dbReference type="ARBA" id="ARBA00023244"/>
    </source>
</evidence>
<organism evidence="7 8">
    <name type="scientific">Candidatus Fusobacterium pullicola</name>
    <dbReference type="NCBI Taxonomy" id="2838601"/>
    <lineage>
        <taxon>Bacteria</taxon>
        <taxon>Fusobacteriati</taxon>
        <taxon>Fusobacteriota</taxon>
        <taxon>Fusobacteriia</taxon>
        <taxon>Fusobacteriales</taxon>
        <taxon>Fusobacteriaceae</taxon>
        <taxon>Fusobacterium</taxon>
    </lineage>
</organism>
<dbReference type="InterPro" id="IPR006151">
    <property type="entry name" value="Shikm_DH/Glu-tRNA_Rdtase"/>
</dbReference>
<dbReference type="Proteomes" id="UP000724657">
    <property type="component" value="Unassembled WGS sequence"/>
</dbReference>
<dbReference type="Gene3D" id="3.30.460.30">
    <property type="entry name" value="Glutamyl-tRNA reductase, N-terminal domain"/>
    <property type="match status" value="1"/>
</dbReference>
<comment type="domain">
    <text evidence="4">Possesses an unusual extended V-shaped dimeric structure with each monomer consisting of three distinct domains arranged along a curved 'spinal' alpha-helix. The N-terminal catalytic domain specifically recognizes the glutamate moiety of the substrate. The second domain is the NADPH-binding domain, and the third C-terminal domain is responsible for dimerization.</text>
</comment>
<dbReference type="InterPro" id="IPR018214">
    <property type="entry name" value="GluRdtase_CS"/>
</dbReference>
<proteinExistence type="inferred from homology"/>
<dbReference type="GO" id="GO:0050661">
    <property type="term" value="F:NADP binding"/>
    <property type="evidence" value="ECO:0007669"/>
    <property type="project" value="InterPro"/>
</dbReference>
<dbReference type="InterPro" id="IPR036291">
    <property type="entry name" value="NAD(P)-bd_dom_sf"/>
</dbReference>
<protein>
    <recommendedName>
        <fullName evidence="4">Glutamyl-tRNA reductase</fullName>
        <shortName evidence="4">GluTR</shortName>
        <ecNumber evidence="4">1.2.1.70</ecNumber>
    </recommendedName>
</protein>
<dbReference type="Pfam" id="PF01488">
    <property type="entry name" value="Shikimate_DH"/>
    <property type="match status" value="1"/>
</dbReference>
<evidence type="ECO:0000313" key="7">
    <source>
        <dbReference type="EMBL" id="MBU3841445.1"/>
    </source>
</evidence>
<evidence type="ECO:0000259" key="5">
    <source>
        <dbReference type="Pfam" id="PF01488"/>
    </source>
</evidence>
<dbReference type="SUPFAM" id="SSF69742">
    <property type="entry name" value="Glutamyl tRNA-reductase catalytic, N-terminal domain"/>
    <property type="match status" value="1"/>
</dbReference>
<dbReference type="HAMAP" id="MF_00087">
    <property type="entry name" value="Glu_tRNA_reductase"/>
    <property type="match status" value="1"/>
</dbReference>
<comment type="caution">
    <text evidence="7">The sequence shown here is derived from an EMBL/GenBank/DDBJ whole genome shotgun (WGS) entry which is preliminary data.</text>
</comment>
<dbReference type="EMBL" id="JAHLFN010000007">
    <property type="protein sequence ID" value="MBU3841445.1"/>
    <property type="molecule type" value="Genomic_DNA"/>
</dbReference>
<reference evidence="7" key="2">
    <citation type="submission" date="2021-04" db="EMBL/GenBank/DDBJ databases">
        <authorList>
            <person name="Gilroy R."/>
        </authorList>
    </citation>
    <scope>NUCLEOTIDE SEQUENCE</scope>
    <source>
        <strain evidence="7">A6-441</strain>
    </source>
</reference>
<feature type="domain" description="Quinate/shikimate 5-dehydrogenase/glutamyl-tRNA reductase" evidence="5">
    <location>
        <begin position="169"/>
        <end position="294"/>
    </location>
</feature>
<comment type="function">
    <text evidence="4">Catalyzes the NADPH-dependent reduction of glutamyl-tRNA(Glu) to glutamate 1-semialdehyde (GSA).</text>
</comment>
<reference evidence="7" key="1">
    <citation type="journal article" date="2021" name="PeerJ">
        <title>Extensive microbial diversity within the chicken gut microbiome revealed by metagenomics and culture.</title>
        <authorList>
            <person name="Gilroy R."/>
            <person name="Ravi A."/>
            <person name="Getino M."/>
            <person name="Pursley I."/>
            <person name="Horton D.L."/>
            <person name="Alikhan N.F."/>
            <person name="Baker D."/>
            <person name="Gharbi K."/>
            <person name="Hall N."/>
            <person name="Watson M."/>
            <person name="Adriaenssens E.M."/>
            <person name="Foster-Nyarko E."/>
            <person name="Jarju S."/>
            <person name="Secka A."/>
            <person name="Antonio M."/>
            <person name="Oren A."/>
            <person name="Chaudhuri R.R."/>
            <person name="La Ragione R."/>
            <person name="Hildebrand F."/>
            <person name="Pallen M.J."/>
        </authorList>
    </citation>
    <scope>NUCLEOTIDE SEQUENCE</scope>
    <source>
        <strain evidence="7">A6-441</strain>
    </source>
</reference>
<evidence type="ECO:0000256" key="1">
    <source>
        <dbReference type="ARBA" id="ARBA00022857"/>
    </source>
</evidence>
<evidence type="ECO:0000256" key="2">
    <source>
        <dbReference type="ARBA" id="ARBA00023002"/>
    </source>
</evidence>
<dbReference type="Pfam" id="PF05201">
    <property type="entry name" value="GlutR_N"/>
    <property type="match status" value="1"/>
</dbReference>
<name>A0A9E2KY03_9FUSO</name>
<keyword evidence="1 4" id="KW-0521">NADP</keyword>
<comment type="pathway">
    <text evidence="4">Porphyrin-containing compound metabolism; protoporphyrin-IX biosynthesis; 5-aminolevulinate from L-glutamyl-tRNA(Glu): step 1/2.</text>
</comment>
<dbReference type="EC" id="1.2.1.70" evidence="4"/>
<comment type="catalytic activity">
    <reaction evidence="4">
        <text>(S)-4-amino-5-oxopentanoate + tRNA(Glu) + NADP(+) = L-glutamyl-tRNA(Glu) + NADPH + H(+)</text>
        <dbReference type="Rhea" id="RHEA:12344"/>
        <dbReference type="Rhea" id="RHEA-COMP:9663"/>
        <dbReference type="Rhea" id="RHEA-COMP:9680"/>
        <dbReference type="ChEBI" id="CHEBI:15378"/>
        <dbReference type="ChEBI" id="CHEBI:57501"/>
        <dbReference type="ChEBI" id="CHEBI:57783"/>
        <dbReference type="ChEBI" id="CHEBI:58349"/>
        <dbReference type="ChEBI" id="CHEBI:78442"/>
        <dbReference type="ChEBI" id="CHEBI:78520"/>
        <dbReference type="EC" id="1.2.1.70"/>
    </reaction>
</comment>
<dbReference type="InterPro" id="IPR015895">
    <property type="entry name" value="4pyrrol_synth_GluRdtase_N"/>
</dbReference>
<dbReference type="GO" id="GO:0008883">
    <property type="term" value="F:glutamyl-tRNA reductase activity"/>
    <property type="evidence" value="ECO:0007669"/>
    <property type="project" value="UniProtKB-UniRule"/>
</dbReference>
<feature type="active site" description="Nucleophile" evidence="4">
    <location>
        <position position="53"/>
    </location>
</feature>
<dbReference type="SUPFAM" id="SSF51735">
    <property type="entry name" value="NAD(P)-binding Rossmann-fold domains"/>
    <property type="match status" value="1"/>
</dbReference>
<evidence type="ECO:0000256" key="4">
    <source>
        <dbReference type="HAMAP-Rule" id="MF_00087"/>
    </source>
</evidence>
<dbReference type="NCBIfam" id="TIGR01035">
    <property type="entry name" value="hemA"/>
    <property type="match status" value="1"/>
</dbReference>
<keyword evidence="2 4" id="KW-0560">Oxidoreductase</keyword>
<dbReference type="GO" id="GO:0019353">
    <property type="term" value="P:protoporphyrinogen IX biosynthetic process from glutamate"/>
    <property type="evidence" value="ECO:0007669"/>
    <property type="project" value="TreeGrafter"/>
</dbReference>
<dbReference type="InterPro" id="IPR036343">
    <property type="entry name" value="GluRdtase_N_sf"/>
</dbReference>
<gene>
    <name evidence="4 7" type="primary">hemA</name>
    <name evidence="7" type="ORF">IAA47_00350</name>
</gene>
<feature type="domain" description="Glutamyl-tRNA reductase N-terminal" evidence="6">
    <location>
        <begin position="12"/>
        <end position="148"/>
    </location>
</feature>
<dbReference type="AlphaFoldDB" id="A0A9E2KY03"/>
<feature type="binding site" evidence="4">
    <location>
        <begin position="107"/>
        <end position="109"/>
    </location>
    <ligand>
        <name>substrate</name>
    </ligand>
</feature>
<evidence type="ECO:0000313" key="8">
    <source>
        <dbReference type="Proteomes" id="UP000724657"/>
    </source>
</evidence>
<dbReference type="Gene3D" id="3.40.50.720">
    <property type="entry name" value="NAD(P)-binding Rossmann-like Domain"/>
    <property type="match status" value="1"/>
</dbReference>
<dbReference type="PANTHER" id="PTHR43013:SF1">
    <property type="entry name" value="GLUTAMYL-TRNA REDUCTASE"/>
    <property type="match status" value="1"/>
</dbReference>
<feature type="binding site" evidence="4">
    <location>
        <begin position="52"/>
        <end position="55"/>
    </location>
    <ligand>
        <name>substrate</name>
    </ligand>
</feature>